<evidence type="ECO:0000256" key="5">
    <source>
        <dbReference type="ARBA" id="ARBA00023136"/>
    </source>
</evidence>
<evidence type="ECO:0000313" key="7">
    <source>
        <dbReference type="EMBL" id="GCL61161.1"/>
    </source>
</evidence>
<dbReference type="CDD" id="cd06173">
    <property type="entry name" value="MFS_MefA_like"/>
    <property type="match status" value="1"/>
</dbReference>
<feature type="transmembrane region" description="Helical" evidence="6">
    <location>
        <begin position="320"/>
        <end position="337"/>
    </location>
</feature>
<feature type="transmembrane region" description="Helical" evidence="6">
    <location>
        <begin position="234"/>
        <end position="256"/>
    </location>
</feature>
<evidence type="ECO:0000256" key="2">
    <source>
        <dbReference type="ARBA" id="ARBA00022475"/>
    </source>
</evidence>
<keyword evidence="5 6" id="KW-0472">Membrane</keyword>
<feature type="transmembrane region" description="Helical" evidence="6">
    <location>
        <begin position="49"/>
        <end position="72"/>
    </location>
</feature>
<comment type="caution">
    <text evidence="7">The sequence shown here is derived from an EMBL/GenBank/DDBJ whole genome shotgun (WGS) entry which is preliminary data.</text>
</comment>
<proteinExistence type="predicted"/>
<comment type="subcellular location">
    <subcellularLocation>
        <location evidence="1">Cell membrane</location>
        <topology evidence="1">Multi-pass membrane protein</topology>
    </subcellularLocation>
</comment>
<dbReference type="PANTHER" id="PTHR23513:SF6">
    <property type="entry name" value="MAJOR FACILITATOR SUPERFAMILY ASSOCIATED DOMAIN-CONTAINING PROTEIN"/>
    <property type="match status" value="1"/>
</dbReference>
<dbReference type="PANTHER" id="PTHR23513">
    <property type="entry name" value="INTEGRAL MEMBRANE EFFLUX PROTEIN-RELATED"/>
    <property type="match status" value="1"/>
</dbReference>
<accession>A0A480AHV5</accession>
<evidence type="ECO:0000256" key="6">
    <source>
        <dbReference type="SAM" id="Phobius"/>
    </source>
</evidence>
<sequence>MTTPALPPLWRQREYMLLWTGQVAATLGGSASGIVVPLLVLAMTGSATAAGFASALGIVPYILLSLPVGVLVDRWNRQRVMVVCDIGRALATLSLVVALLLDALTLTQLYTVAVLQGICMVFFNLAEVAALPKVVDKGQLTQAIAQNQAGHSGAAIAGPALGTWLLQVGGQSGGRALPFGVDVLGHLASAWCVWKLRTPLAAAPVDPAAGPRSLRKEMAVGLRWLWQQPLVRRIAGLTCLSNFVMAAVPLLVIVLAKGQGATEAQIGLAFSASGAGGLLGALAGGWFARRFSFGQVIVGTLAVQAAMLPLLAWAPGPWTLGAAFAVLMFCGPVYNVVQLSRRLAMIPDGLQGRVNSAFRFAANVLYPVGAVVCGALAERVGATATALAFAAVMAALALAAASSRVVRLEGLGTPPR</sequence>
<dbReference type="RefSeq" id="WP_137730936.1">
    <property type="nucleotide sequence ID" value="NZ_BJCL01000001.1"/>
</dbReference>
<feature type="transmembrane region" description="Helical" evidence="6">
    <location>
        <begin position="268"/>
        <end position="288"/>
    </location>
</feature>
<dbReference type="GO" id="GO:0005886">
    <property type="term" value="C:plasma membrane"/>
    <property type="evidence" value="ECO:0007669"/>
    <property type="project" value="UniProtKB-SubCell"/>
</dbReference>
<feature type="transmembrane region" description="Helical" evidence="6">
    <location>
        <begin position="295"/>
        <end position="314"/>
    </location>
</feature>
<feature type="transmembrane region" description="Helical" evidence="6">
    <location>
        <begin position="107"/>
        <end position="126"/>
    </location>
</feature>
<feature type="transmembrane region" description="Helical" evidence="6">
    <location>
        <begin position="383"/>
        <end position="401"/>
    </location>
</feature>
<dbReference type="InterPro" id="IPR011701">
    <property type="entry name" value="MFS"/>
</dbReference>
<reference evidence="8" key="1">
    <citation type="submission" date="2019-03" db="EMBL/GenBank/DDBJ databases">
        <title>Aquabacterium pictum sp.nov., the first bacteriochlorophyll a-containing freshwater bacterium in the genus Aquabacterium of the class Betaproteobacteria.</title>
        <authorList>
            <person name="Hirose S."/>
            <person name="Tank M."/>
            <person name="Hara E."/>
            <person name="Tamaki H."/>
            <person name="Takaichi S."/>
            <person name="Haruta S."/>
            <person name="Hanada S."/>
        </authorList>
    </citation>
    <scope>NUCLEOTIDE SEQUENCE [LARGE SCALE GENOMIC DNA]</scope>
    <source>
        <strain evidence="8">W35</strain>
    </source>
</reference>
<dbReference type="OrthoDB" id="5494559at2"/>
<gene>
    <name evidence="7" type="ORF">AQPW35_02420</name>
</gene>
<evidence type="ECO:0000256" key="3">
    <source>
        <dbReference type="ARBA" id="ARBA00022692"/>
    </source>
</evidence>
<evidence type="ECO:0000256" key="4">
    <source>
        <dbReference type="ARBA" id="ARBA00022989"/>
    </source>
</evidence>
<evidence type="ECO:0000256" key="1">
    <source>
        <dbReference type="ARBA" id="ARBA00004651"/>
    </source>
</evidence>
<dbReference type="Gene3D" id="1.20.1250.20">
    <property type="entry name" value="MFS general substrate transporter like domains"/>
    <property type="match status" value="1"/>
</dbReference>
<keyword evidence="3 6" id="KW-0812">Transmembrane</keyword>
<dbReference type="AlphaFoldDB" id="A0A480AHV5"/>
<dbReference type="InterPro" id="IPR036259">
    <property type="entry name" value="MFS_trans_sf"/>
</dbReference>
<dbReference type="SUPFAM" id="SSF103473">
    <property type="entry name" value="MFS general substrate transporter"/>
    <property type="match status" value="1"/>
</dbReference>
<keyword evidence="8" id="KW-1185">Reference proteome</keyword>
<dbReference type="Pfam" id="PF07690">
    <property type="entry name" value="MFS_1"/>
    <property type="match status" value="1"/>
</dbReference>
<organism evidence="7 8">
    <name type="scientific">Pseudaquabacterium pictum</name>
    <dbReference type="NCBI Taxonomy" id="2315236"/>
    <lineage>
        <taxon>Bacteria</taxon>
        <taxon>Pseudomonadati</taxon>
        <taxon>Pseudomonadota</taxon>
        <taxon>Betaproteobacteria</taxon>
        <taxon>Burkholderiales</taxon>
        <taxon>Sphaerotilaceae</taxon>
        <taxon>Pseudaquabacterium</taxon>
    </lineage>
</organism>
<dbReference type="Proteomes" id="UP000301751">
    <property type="component" value="Unassembled WGS sequence"/>
</dbReference>
<dbReference type="EMBL" id="BJCL01000001">
    <property type="protein sequence ID" value="GCL61161.1"/>
    <property type="molecule type" value="Genomic_DNA"/>
</dbReference>
<dbReference type="GO" id="GO:0022857">
    <property type="term" value="F:transmembrane transporter activity"/>
    <property type="evidence" value="ECO:0007669"/>
    <property type="project" value="InterPro"/>
</dbReference>
<evidence type="ECO:0000313" key="8">
    <source>
        <dbReference type="Proteomes" id="UP000301751"/>
    </source>
</evidence>
<keyword evidence="4 6" id="KW-1133">Transmembrane helix</keyword>
<keyword evidence="2" id="KW-1003">Cell membrane</keyword>
<feature type="transmembrane region" description="Helical" evidence="6">
    <location>
        <begin position="357"/>
        <end position="377"/>
    </location>
</feature>
<name>A0A480AHV5_9BURK</name>
<protein>
    <submittedName>
        <fullName evidence="7">MFS transporter</fullName>
    </submittedName>
</protein>